<comment type="subcellular location">
    <subcellularLocation>
        <location evidence="1">Cell membrane</location>
        <topology evidence="1">Multi-pass membrane protein</topology>
    </subcellularLocation>
</comment>
<feature type="transmembrane region" description="Helical" evidence="6">
    <location>
        <begin position="45"/>
        <end position="64"/>
    </location>
</feature>
<dbReference type="CDD" id="cd16015">
    <property type="entry name" value="LTA_synthase"/>
    <property type="match status" value="1"/>
</dbReference>
<evidence type="ECO:0000256" key="2">
    <source>
        <dbReference type="ARBA" id="ARBA00022475"/>
    </source>
</evidence>
<keyword evidence="4 6" id="KW-1133">Transmembrane helix</keyword>
<organism evidence="8 9">
    <name type="scientific">Gluconobacter morbifer G707</name>
    <dbReference type="NCBI Taxonomy" id="1088869"/>
    <lineage>
        <taxon>Bacteria</taxon>
        <taxon>Pseudomonadati</taxon>
        <taxon>Pseudomonadota</taxon>
        <taxon>Alphaproteobacteria</taxon>
        <taxon>Acetobacterales</taxon>
        <taxon>Acetobacteraceae</taxon>
        <taxon>Gluconobacter</taxon>
    </lineage>
</organism>
<dbReference type="PANTHER" id="PTHR47371">
    <property type="entry name" value="LIPOTEICHOIC ACID SYNTHASE"/>
    <property type="match status" value="1"/>
</dbReference>
<feature type="transmembrane region" description="Helical" evidence="6">
    <location>
        <begin position="99"/>
        <end position="120"/>
    </location>
</feature>
<dbReference type="EMBL" id="AGQV01000001">
    <property type="protein sequence ID" value="EHH68876.1"/>
    <property type="molecule type" value="Genomic_DNA"/>
</dbReference>
<dbReference type="PATRIC" id="fig|1088869.3.peg.184"/>
<keyword evidence="5 6" id="KW-0472">Membrane</keyword>
<keyword evidence="2" id="KW-1003">Cell membrane</keyword>
<sequence>MALLGVILVDSRASGRFPSFIDGFPRDFLAAGLYGLLVAATGNPWLAAGGTILLVALLTVSSILKKRVLGESLIFSDVAVASSFLRYPRFYLDAVPRPLAITLLMLPLALGVLLFETVHFSPFQRMAGLCFVLISGGTFYILWNTRWRRTFMLRPDLPADLPRFGLLATLVIYGLRWHGEHNPLPCSPFPADDAPNVDLVIIVQCESFADPQTLVLGTALPPLSTLSRLTAETQDTVSGNLEVSGFGAYTMRTEYAVLFGRTEQELGFRSYDPFLSARGELSLALPNRLSRLFGKRVFLHPHDMRFYDRQTLMPQMGFNRVISTETFTASDYHGPYVSDAAIGRELTTMIHDPSPERRLIYTVTMENHGPWHKGRANSDSPLDAYLAHLRHGDALLDKLDQELTACGKKAVLVFFGDHRPSIPGVNMPVAARQTPYLLRRYGQPRSRSSIHRDLSPAALHHLLLEELGLETGNCRGR</sequence>
<dbReference type="AlphaFoldDB" id="G6XFB8"/>
<dbReference type="InterPro" id="IPR000917">
    <property type="entry name" value="Sulfatase_N"/>
</dbReference>
<feature type="transmembrane region" description="Helical" evidence="6">
    <location>
        <begin position="126"/>
        <end position="143"/>
    </location>
</feature>
<feature type="domain" description="Sulfatase N-terminal" evidence="7">
    <location>
        <begin position="200"/>
        <end position="462"/>
    </location>
</feature>
<evidence type="ECO:0000256" key="1">
    <source>
        <dbReference type="ARBA" id="ARBA00004651"/>
    </source>
</evidence>
<reference evidence="8 9" key="1">
    <citation type="submission" date="2011-10" db="EMBL/GenBank/DDBJ databases">
        <title>Genome sequence of Gluconobacter morbifer G707, isolated from Drosophila gut.</title>
        <authorList>
            <person name="Lee W.-J."/>
            <person name="Kim E.-K."/>
        </authorList>
    </citation>
    <scope>NUCLEOTIDE SEQUENCE [LARGE SCALE GENOMIC DNA]</scope>
    <source>
        <strain evidence="8 9">G707</strain>
    </source>
</reference>
<evidence type="ECO:0000313" key="9">
    <source>
        <dbReference type="Proteomes" id="UP000004949"/>
    </source>
</evidence>
<dbReference type="eggNOG" id="COG1368">
    <property type="taxonomic scope" value="Bacteria"/>
</dbReference>
<protein>
    <recommendedName>
        <fullName evidence="7">Sulfatase N-terminal domain-containing protein</fullName>
    </recommendedName>
</protein>
<evidence type="ECO:0000313" key="8">
    <source>
        <dbReference type="EMBL" id="EHH68876.1"/>
    </source>
</evidence>
<dbReference type="Pfam" id="PF00884">
    <property type="entry name" value="Sulfatase"/>
    <property type="match status" value="1"/>
</dbReference>
<dbReference type="PANTHER" id="PTHR47371:SF3">
    <property type="entry name" value="PHOSPHOGLYCEROL TRANSFERASE I"/>
    <property type="match status" value="1"/>
</dbReference>
<evidence type="ECO:0000256" key="6">
    <source>
        <dbReference type="SAM" id="Phobius"/>
    </source>
</evidence>
<evidence type="ECO:0000259" key="7">
    <source>
        <dbReference type="Pfam" id="PF00884"/>
    </source>
</evidence>
<dbReference type="SUPFAM" id="SSF53649">
    <property type="entry name" value="Alkaline phosphatase-like"/>
    <property type="match status" value="1"/>
</dbReference>
<name>G6XFB8_9PROT</name>
<comment type="caution">
    <text evidence="8">The sequence shown here is derived from an EMBL/GenBank/DDBJ whole genome shotgun (WGS) entry which is preliminary data.</text>
</comment>
<evidence type="ECO:0000256" key="5">
    <source>
        <dbReference type="ARBA" id="ARBA00023136"/>
    </source>
</evidence>
<dbReference type="InterPro" id="IPR050448">
    <property type="entry name" value="OpgB/LTA_synthase_biosynth"/>
</dbReference>
<keyword evidence="3 6" id="KW-0812">Transmembrane</keyword>
<gene>
    <name evidence="8" type="ORF">GMO_01830</name>
</gene>
<keyword evidence="9" id="KW-1185">Reference proteome</keyword>
<dbReference type="Gene3D" id="3.40.720.10">
    <property type="entry name" value="Alkaline Phosphatase, subunit A"/>
    <property type="match status" value="1"/>
</dbReference>
<dbReference type="Proteomes" id="UP000004949">
    <property type="component" value="Unassembled WGS sequence"/>
</dbReference>
<dbReference type="STRING" id="1088869.GMO_01830"/>
<dbReference type="GO" id="GO:0005886">
    <property type="term" value="C:plasma membrane"/>
    <property type="evidence" value="ECO:0007669"/>
    <property type="project" value="UniProtKB-SubCell"/>
</dbReference>
<evidence type="ECO:0000256" key="3">
    <source>
        <dbReference type="ARBA" id="ARBA00022692"/>
    </source>
</evidence>
<proteinExistence type="predicted"/>
<evidence type="ECO:0000256" key="4">
    <source>
        <dbReference type="ARBA" id="ARBA00022989"/>
    </source>
</evidence>
<dbReference type="InterPro" id="IPR017850">
    <property type="entry name" value="Alkaline_phosphatase_core_sf"/>
</dbReference>
<accession>G6XFB8</accession>